<keyword evidence="3" id="KW-1185">Reference proteome</keyword>
<name>A0A5B7H019_PORTR</name>
<evidence type="ECO:0000313" key="3">
    <source>
        <dbReference type="Proteomes" id="UP000324222"/>
    </source>
</evidence>
<dbReference type="Proteomes" id="UP000324222">
    <property type="component" value="Unassembled WGS sequence"/>
</dbReference>
<feature type="compositionally biased region" description="Basic and acidic residues" evidence="1">
    <location>
        <begin position="65"/>
        <end position="80"/>
    </location>
</feature>
<accession>A0A5B7H019</accession>
<gene>
    <name evidence="2" type="ORF">E2C01_056766</name>
</gene>
<dbReference type="EMBL" id="VSRR010019942">
    <property type="protein sequence ID" value="MPC62677.1"/>
    <property type="molecule type" value="Genomic_DNA"/>
</dbReference>
<reference evidence="2 3" key="1">
    <citation type="submission" date="2019-05" db="EMBL/GenBank/DDBJ databases">
        <title>Another draft genome of Portunus trituberculatus and its Hox gene families provides insights of decapod evolution.</title>
        <authorList>
            <person name="Jeong J.-H."/>
            <person name="Song I."/>
            <person name="Kim S."/>
            <person name="Choi T."/>
            <person name="Kim D."/>
            <person name="Ryu S."/>
            <person name="Kim W."/>
        </authorList>
    </citation>
    <scope>NUCLEOTIDE SEQUENCE [LARGE SCALE GENOMIC DNA]</scope>
    <source>
        <tissue evidence="2">Muscle</tissue>
    </source>
</reference>
<protein>
    <submittedName>
        <fullName evidence="2">Uncharacterized protein</fullName>
    </submittedName>
</protein>
<comment type="caution">
    <text evidence="2">The sequence shown here is derived from an EMBL/GenBank/DDBJ whole genome shotgun (WGS) entry which is preliminary data.</text>
</comment>
<sequence>MRWTFTWPQRSSPSHCLESMVSSYRSTREKDEQLESNSNLEPIPCPILTADPEEVGKVTKGGSEVQEHNREQNYTEKQGE</sequence>
<organism evidence="2 3">
    <name type="scientific">Portunus trituberculatus</name>
    <name type="common">Swimming crab</name>
    <name type="synonym">Neptunus trituberculatus</name>
    <dbReference type="NCBI Taxonomy" id="210409"/>
    <lineage>
        <taxon>Eukaryota</taxon>
        <taxon>Metazoa</taxon>
        <taxon>Ecdysozoa</taxon>
        <taxon>Arthropoda</taxon>
        <taxon>Crustacea</taxon>
        <taxon>Multicrustacea</taxon>
        <taxon>Malacostraca</taxon>
        <taxon>Eumalacostraca</taxon>
        <taxon>Eucarida</taxon>
        <taxon>Decapoda</taxon>
        <taxon>Pleocyemata</taxon>
        <taxon>Brachyura</taxon>
        <taxon>Eubrachyura</taxon>
        <taxon>Portunoidea</taxon>
        <taxon>Portunidae</taxon>
        <taxon>Portuninae</taxon>
        <taxon>Portunus</taxon>
    </lineage>
</organism>
<evidence type="ECO:0000256" key="1">
    <source>
        <dbReference type="SAM" id="MobiDB-lite"/>
    </source>
</evidence>
<feature type="region of interest" description="Disordered" evidence="1">
    <location>
        <begin position="26"/>
        <end position="80"/>
    </location>
</feature>
<proteinExistence type="predicted"/>
<evidence type="ECO:0000313" key="2">
    <source>
        <dbReference type="EMBL" id="MPC62677.1"/>
    </source>
</evidence>
<dbReference type="AlphaFoldDB" id="A0A5B7H019"/>